<keyword evidence="4 6" id="KW-1133">Transmembrane helix</keyword>
<sequence length="431" mass="47410">MKFLPVKLFYFIYFSSTTVFQPYLPLCMFEMGLSTFQVGVIRCIGPVTCFTASPVWGLLGDKYRCHRAIMILCVVVSSVSIPLLLFVPPVEYFESRTFSGMNRQNLNNNGRAHHFQIQEVNISNDDPVDFDGQVPDQVPSDHPTKGLRTEVNQELFPSLSTVTFSLLVAIVIVSSTLLAGIIPLVDANTVELCKKYPGATYGGQRWPGALAVIVISPFAGLLIDFYQHYENKNVSDSFFLSNSYTPSFCLFSVLILLSIIPLLKIEVVSKRAPRSISKELLALLCDTDIIMTFVVIFVVGACKGIVAAFLFIFLGEIGASKTLMSLSLVLTCVAEVPCLMLAGKAIDILGNDTVFCLGLLAYIVRFGGYSFLRNPWMVLPIETLHGICFGLLWPNCTEYANGIAPEGMAATLQSIMHATKAGIGKCFRCTY</sequence>
<dbReference type="Gene3D" id="1.20.1250.20">
    <property type="entry name" value="MFS general substrate transporter like domains"/>
    <property type="match status" value="2"/>
</dbReference>
<organism evidence="8 9">
    <name type="scientific">Holothuria leucospilota</name>
    <name type="common">Black long sea cucumber</name>
    <name type="synonym">Mertensiothuria leucospilota</name>
    <dbReference type="NCBI Taxonomy" id="206669"/>
    <lineage>
        <taxon>Eukaryota</taxon>
        <taxon>Metazoa</taxon>
        <taxon>Echinodermata</taxon>
        <taxon>Eleutherozoa</taxon>
        <taxon>Echinozoa</taxon>
        <taxon>Holothuroidea</taxon>
        <taxon>Aspidochirotacea</taxon>
        <taxon>Aspidochirotida</taxon>
        <taxon>Holothuriidae</taxon>
        <taxon>Holothuria</taxon>
    </lineage>
</organism>
<feature type="transmembrane region" description="Helical" evidence="6">
    <location>
        <begin position="283"/>
        <end position="311"/>
    </location>
</feature>
<evidence type="ECO:0000256" key="6">
    <source>
        <dbReference type="SAM" id="Phobius"/>
    </source>
</evidence>
<dbReference type="InterPro" id="IPR051717">
    <property type="entry name" value="MFS_MFSD6"/>
</dbReference>
<dbReference type="Proteomes" id="UP001152320">
    <property type="component" value="Chromosome 8"/>
</dbReference>
<feature type="transmembrane region" description="Helical" evidence="6">
    <location>
        <begin position="68"/>
        <end position="87"/>
    </location>
</feature>
<accession>A0A9Q1C275</accession>
<dbReference type="AlphaFoldDB" id="A0A9Q1C275"/>
<dbReference type="InterPro" id="IPR024989">
    <property type="entry name" value="MFS_assoc_dom"/>
</dbReference>
<keyword evidence="3 6" id="KW-0812">Transmembrane</keyword>
<feature type="domain" description="Major facilitator superfamily associated" evidence="7">
    <location>
        <begin position="6"/>
        <end position="426"/>
    </location>
</feature>
<name>A0A9Q1C275_HOLLE</name>
<evidence type="ECO:0000256" key="3">
    <source>
        <dbReference type="ARBA" id="ARBA00022692"/>
    </source>
</evidence>
<feature type="transmembrane region" description="Helical" evidence="6">
    <location>
        <begin position="243"/>
        <end position="263"/>
    </location>
</feature>
<comment type="subcellular location">
    <subcellularLocation>
        <location evidence="1">Membrane</location>
        <topology evidence="1">Multi-pass membrane protein</topology>
    </subcellularLocation>
</comment>
<evidence type="ECO:0000313" key="8">
    <source>
        <dbReference type="EMBL" id="KAJ8037788.1"/>
    </source>
</evidence>
<dbReference type="InterPro" id="IPR036259">
    <property type="entry name" value="MFS_trans_sf"/>
</dbReference>
<evidence type="ECO:0000256" key="2">
    <source>
        <dbReference type="ARBA" id="ARBA00005241"/>
    </source>
</evidence>
<evidence type="ECO:0000259" key="7">
    <source>
        <dbReference type="Pfam" id="PF12832"/>
    </source>
</evidence>
<dbReference type="GO" id="GO:0016020">
    <property type="term" value="C:membrane"/>
    <property type="evidence" value="ECO:0007669"/>
    <property type="project" value="UniProtKB-SubCell"/>
</dbReference>
<dbReference type="Pfam" id="PF12832">
    <property type="entry name" value="MFS_1_like"/>
    <property type="match status" value="1"/>
</dbReference>
<keyword evidence="9" id="KW-1185">Reference proteome</keyword>
<reference evidence="8" key="1">
    <citation type="submission" date="2021-10" db="EMBL/GenBank/DDBJ databases">
        <title>Tropical sea cucumber genome reveals ecological adaptation and Cuvierian tubules defense mechanism.</title>
        <authorList>
            <person name="Chen T."/>
        </authorList>
    </citation>
    <scope>NUCLEOTIDE SEQUENCE</scope>
    <source>
        <strain evidence="8">Nanhai2018</strain>
        <tissue evidence="8">Muscle</tissue>
    </source>
</reference>
<evidence type="ECO:0000256" key="1">
    <source>
        <dbReference type="ARBA" id="ARBA00004141"/>
    </source>
</evidence>
<dbReference type="EMBL" id="JAIZAY010000008">
    <property type="protein sequence ID" value="KAJ8037788.1"/>
    <property type="molecule type" value="Genomic_DNA"/>
</dbReference>
<dbReference type="SUPFAM" id="SSF103473">
    <property type="entry name" value="MFS general substrate transporter"/>
    <property type="match status" value="1"/>
</dbReference>
<dbReference type="PANTHER" id="PTHR16172:SF42">
    <property type="entry name" value="MAJOR FACILITATOR SUPERFAMILY (MFS) PROFILE DOMAIN-CONTAINING PROTEIN"/>
    <property type="match status" value="1"/>
</dbReference>
<protein>
    <submittedName>
        <fullName evidence="8">Major facilitator superfamily domain-containing protein 6</fullName>
    </submittedName>
</protein>
<keyword evidence="5 6" id="KW-0472">Membrane</keyword>
<feature type="transmembrane region" description="Helical" evidence="6">
    <location>
        <begin position="36"/>
        <end position="56"/>
    </location>
</feature>
<gene>
    <name evidence="8" type="ORF">HOLleu_18693</name>
</gene>
<comment type="similarity">
    <text evidence="2">Belongs to the major facilitator superfamily. MFSD6 family.</text>
</comment>
<evidence type="ECO:0000256" key="5">
    <source>
        <dbReference type="ARBA" id="ARBA00023136"/>
    </source>
</evidence>
<proteinExistence type="inferred from homology"/>
<feature type="transmembrane region" description="Helical" evidence="6">
    <location>
        <begin position="206"/>
        <end position="223"/>
    </location>
</feature>
<dbReference type="OrthoDB" id="10061976at2759"/>
<dbReference type="PANTHER" id="PTHR16172">
    <property type="entry name" value="MAJOR FACILITATOR SUPERFAMILY DOMAIN-CONTAINING PROTEIN 6-LIKE"/>
    <property type="match status" value="1"/>
</dbReference>
<comment type="caution">
    <text evidence="8">The sequence shown here is derived from an EMBL/GenBank/DDBJ whole genome shotgun (WGS) entry which is preliminary data.</text>
</comment>
<feature type="transmembrane region" description="Helical" evidence="6">
    <location>
        <begin position="164"/>
        <end position="185"/>
    </location>
</feature>
<evidence type="ECO:0000256" key="4">
    <source>
        <dbReference type="ARBA" id="ARBA00022989"/>
    </source>
</evidence>
<evidence type="ECO:0000313" key="9">
    <source>
        <dbReference type="Proteomes" id="UP001152320"/>
    </source>
</evidence>